<dbReference type="SUPFAM" id="SSF52540">
    <property type="entry name" value="P-loop containing nucleoside triphosphate hydrolases"/>
    <property type="match status" value="1"/>
</dbReference>
<evidence type="ECO:0000313" key="1">
    <source>
        <dbReference type="EMBL" id="AQS87041.1"/>
    </source>
</evidence>
<gene>
    <name evidence="1" type="ORF">A0U93_02790</name>
</gene>
<name>A0A1U9KML4_9PROT</name>
<evidence type="ECO:0000313" key="2">
    <source>
        <dbReference type="Proteomes" id="UP000188604"/>
    </source>
</evidence>
<dbReference type="InterPro" id="IPR027417">
    <property type="entry name" value="P-loop_NTPase"/>
</dbReference>
<dbReference type="Proteomes" id="UP000188604">
    <property type="component" value="Chromosome"/>
</dbReference>
<dbReference type="STRING" id="320497.A0U93_02790"/>
<organism evidence="1 2">
    <name type="scientific">Neoasaia chiangmaiensis</name>
    <dbReference type="NCBI Taxonomy" id="320497"/>
    <lineage>
        <taxon>Bacteria</taxon>
        <taxon>Pseudomonadati</taxon>
        <taxon>Pseudomonadota</taxon>
        <taxon>Alphaproteobacteria</taxon>
        <taxon>Acetobacterales</taxon>
        <taxon>Acetobacteraceae</taxon>
        <taxon>Neoasaia</taxon>
    </lineage>
</organism>
<dbReference type="EMBL" id="CP014691">
    <property type="protein sequence ID" value="AQS87041.1"/>
    <property type="molecule type" value="Genomic_DNA"/>
</dbReference>
<dbReference type="GO" id="GO:0009360">
    <property type="term" value="C:DNA polymerase III complex"/>
    <property type="evidence" value="ECO:0007669"/>
    <property type="project" value="TreeGrafter"/>
</dbReference>
<keyword evidence="2" id="KW-1185">Reference proteome</keyword>
<reference evidence="1 2" key="1">
    <citation type="submission" date="2016-03" db="EMBL/GenBank/DDBJ databases">
        <title>Acetic acid bacteria sequencing.</title>
        <authorList>
            <person name="Brandt J."/>
            <person name="Jakob F."/>
            <person name="Vogel R.F."/>
        </authorList>
    </citation>
    <scope>NUCLEOTIDE SEQUENCE [LARGE SCALE GENOMIC DNA]</scope>
    <source>
        <strain evidence="1 2">NBRC 101099</strain>
    </source>
</reference>
<proteinExistence type="predicted"/>
<dbReference type="GO" id="GO:0006261">
    <property type="term" value="P:DNA-templated DNA replication"/>
    <property type="evidence" value="ECO:0007669"/>
    <property type="project" value="TreeGrafter"/>
</dbReference>
<protein>
    <submittedName>
        <fullName evidence="1">DNA polymerase III subunit delta</fullName>
    </submittedName>
</protein>
<dbReference type="InterPro" id="IPR050238">
    <property type="entry name" value="DNA_Rep/Repair_Clamp_Loader"/>
</dbReference>
<dbReference type="NCBIfam" id="NF005677">
    <property type="entry name" value="PRK07471.1"/>
    <property type="match status" value="1"/>
</dbReference>
<dbReference type="PANTHER" id="PTHR11669">
    <property type="entry name" value="REPLICATION FACTOR C / DNA POLYMERASE III GAMMA-TAU SUBUNIT"/>
    <property type="match status" value="1"/>
</dbReference>
<dbReference type="Pfam" id="PF13177">
    <property type="entry name" value="DNA_pol3_delta2"/>
    <property type="match status" value="1"/>
</dbReference>
<dbReference type="OrthoDB" id="9811073at2"/>
<dbReference type="AlphaFoldDB" id="A0A1U9KML4"/>
<dbReference type="KEGG" id="nch:A0U93_02790"/>
<dbReference type="PANTHER" id="PTHR11669:SF8">
    <property type="entry name" value="DNA POLYMERASE III SUBUNIT DELTA"/>
    <property type="match status" value="1"/>
</dbReference>
<sequence length="317" mass="33924">MNAPAPHSPRETFALHGHDAAMAAFQDSRRSGRLHHAWLLHGPMGIGKATLAFHFARILLNGVDPQSPAGRRITAGTHADLMVIGRGMDERKGRLRSEIVADEVRPIQSFLRRTAAEGGWRVVIIDGAEFMNRHAANALLKLLEEPPPQAALFLVSAAPGALLPTLRSRCRALTCLPLSNDDMRQVLHEQGYATQDVDRLIEAAHGSPGRAAFLGHDRDGRVAGIVGKWLDGGASGASPGDAESIVRQDEGFALLCDLLGDGLSQRARRLAETNSLADAARVAAAHGALAALRRETERFNLDKGQAVLQAATIVSDL</sequence>
<dbReference type="RefSeq" id="WP_077806010.1">
    <property type="nucleotide sequence ID" value="NZ_BJXS01000004.1"/>
</dbReference>
<dbReference type="Gene3D" id="3.40.50.300">
    <property type="entry name" value="P-loop containing nucleotide triphosphate hydrolases"/>
    <property type="match status" value="1"/>
</dbReference>
<accession>A0A1U9KML4</accession>